<keyword evidence="1" id="KW-1133">Transmembrane helix</keyword>
<dbReference type="EMBL" id="JAUEPT010000165">
    <property type="protein sequence ID" value="KAK0430179.1"/>
    <property type="molecule type" value="Genomic_DNA"/>
</dbReference>
<evidence type="ECO:0000313" key="2">
    <source>
        <dbReference type="EMBL" id="KAK0430179.1"/>
    </source>
</evidence>
<feature type="transmembrane region" description="Helical" evidence="1">
    <location>
        <begin position="129"/>
        <end position="146"/>
    </location>
</feature>
<accession>A0AA39IVY2</accession>
<keyword evidence="1" id="KW-0812">Transmembrane</keyword>
<dbReference type="Proteomes" id="UP001175226">
    <property type="component" value="Unassembled WGS sequence"/>
</dbReference>
<keyword evidence="4" id="KW-1185">Reference proteome</keyword>
<dbReference type="EMBL" id="JAUEPT010000026">
    <property type="protein sequence ID" value="KAK0442457.1"/>
    <property type="molecule type" value="Genomic_DNA"/>
</dbReference>
<comment type="caution">
    <text evidence="2">The sequence shown here is derived from an EMBL/GenBank/DDBJ whole genome shotgun (WGS) entry which is preliminary data.</text>
</comment>
<gene>
    <name evidence="2" type="ORF">EV421DRAFT_1744403</name>
    <name evidence="3" type="ORF">EV421DRAFT_1904226</name>
</gene>
<evidence type="ECO:0000313" key="3">
    <source>
        <dbReference type="EMBL" id="KAK0442457.1"/>
    </source>
</evidence>
<dbReference type="AlphaFoldDB" id="A0AA39IVY2"/>
<name>A0AA39IVY2_9AGAR</name>
<keyword evidence="1" id="KW-0472">Membrane</keyword>
<sequence length="188" mass="21814">MSSRQMLSSHMQNPTSRTRMREIDRVEESLIRKRVAVAGPSREELDEAKETAKFCRESEKRLHQLLRFTEEVNEANEQLHRQQLHHVRELLQASLDNRENNEDVISRLDKMSKVMGELRHHQARRSNEFTPIVALAIGFFLAGFVVNRSALQLLTNLTVLGLVKHFYTGGRDENSSPEYTIENTDMEL</sequence>
<reference evidence="2" key="1">
    <citation type="submission" date="2023-06" db="EMBL/GenBank/DDBJ databases">
        <authorList>
            <consortium name="Lawrence Berkeley National Laboratory"/>
            <person name="Ahrendt S."/>
            <person name="Sahu N."/>
            <person name="Indic B."/>
            <person name="Wong-Bajracharya J."/>
            <person name="Merenyi Z."/>
            <person name="Ke H.-M."/>
            <person name="Monk M."/>
            <person name="Kocsube S."/>
            <person name="Drula E."/>
            <person name="Lipzen A."/>
            <person name="Balint B."/>
            <person name="Henrissat B."/>
            <person name="Andreopoulos B."/>
            <person name="Martin F.M."/>
            <person name="Harder C.B."/>
            <person name="Rigling D."/>
            <person name="Ford K.L."/>
            <person name="Foster G.D."/>
            <person name="Pangilinan J."/>
            <person name="Papanicolaou A."/>
            <person name="Barry K."/>
            <person name="LaButti K."/>
            <person name="Viragh M."/>
            <person name="Koriabine M."/>
            <person name="Yan M."/>
            <person name="Riley R."/>
            <person name="Champramary S."/>
            <person name="Plett K.L."/>
            <person name="Tsai I.J."/>
            <person name="Slot J."/>
            <person name="Sipos G."/>
            <person name="Plett J."/>
            <person name="Nagy L.G."/>
            <person name="Grigoriev I.V."/>
        </authorList>
    </citation>
    <scope>NUCLEOTIDE SEQUENCE</scope>
    <source>
        <strain evidence="2">FPL87.14</strain>
    </source>
</reference>
<protein>
    <submittedName>
        <fullName evidence="2">Uncharacterized protein</fullName>
    </submittedName>
</protein>
<organism evidence="2 4">
    <name type="scientific">Armillaria borealis</name>
    <dbReference type="NCBI Taxonomy" id="47425"/>
    <lineage>
        <taxon>Eukaryota</taxon>
        <taxon>Fungi</taxon>
        <taxon>Dikarya</taxon>
        <taxon>Basidiomycota</taxon>
        <taxon>Agaricomycotina</taxon>
        <taxon>Agaricomycetes</taxon>
        <taxon>Agaricomycetidae</taxon>
        <taxon>Agaricales</taxon>
        <taxon>Marasmiineae</taxon>
        <taxon>Physalacriaceae</taxon>
        <taxon>Armillaria</taxon>
    </lineage>
</organism>
<proteinExistence type="predicted"/>
<evidence type="ECO:0000313" key="4">
    <source>
        <dbReference type="Proteomes" id="UP001175226"/>
    </source>
</evidence>
<evidence type="ECO:0000256" key="1">
    <source>
        <dbReference type="SAM" id="Phobius"/>
    </source>
</evidence>